<evidence type="ECO:0000256" key="4">
    <source>
        <dbReference type="PIRSR" id="PIRSR000390-2"/>
    </source>
</evidence>
<evidence type="ECO:0000313" key="6">
    <source>
        <dbReference type="EMBL" id="MBC5991602.1"/>
    </source>
</evidence>
<feature type="active site" description="Proton acceptor" evidence="3">
    <location>
        <position position="181"/>
    </location>
</feature>
<dbReference type="Proteomes" id="UP000603640">
    <property type="component" value="Unassembled WGS sequence"/>
</dbReference>
<evidence type="ECO:0000313" key="7">
    <source>
        <dbReference type="Proteomes" id="UP000603640"/>
    </source>
</evidence>
<dbReference type="GO" id="GO:0008483">
    <property type="term" value="F:transaminase activity"/>
    <property type="evidence" value="ECO:0007669"/>
    <property type="project" value="UniProtKB-KW"/>
</dbReference>
<protein>
    <submittedName>
        <fullName evidence="6">DegT/DnrJ/EryC1/StrS family aminotransferase</fullName>
    </submittedName>
</protein>
<dbReference type="GO" id="GO:0000271">
    <property type="term" value="P:polysaccharide biosynthetic process"/>
    <property type="evidence" value="ECO:0007669"/>
    <property type="project" value="TreeGrafter"/>
</dbReference>
<accession>A0A923N4J2</accession>
<comment type="similarity">
    <text evidence="2 5">Belongs to the DegT/DnrJ/EryC1 family.</text>
</comment>
<dbReference type="SUPFAM" id="SSF53383">
    <property type="entry name" value="PLP-dependent transferases"/>
    <property type="match status" value="1"/>
</dbReference>
<evidence type="ECO:0000256" key="5">
    <source>
        <dbReference type="RuleBase" id="RU004508"/>
    </source>
</evidence>
<dbReference type="InterPro" id="IPR015421">
    <property type="entry name" value="PyrdxlP-dep_Trfase_major"/>
</dbReference>
<dbReference type="CDD" id="cd00616">
    <property type="entry name" value="AHBA_syn"/>
    <property type="match status" value="1"/>
</dbReference>
<dbReference type="AlphaFoldDB" id="A0A923N4J2"/>
<feature type="modified residue" description="N6-(pyridoxal phosphate)lysine" evidence="4">
    <location>
        <position position="181"/>
    </location>
</feature>
<dbReference type="PIRSF" id="PIRSF000390">
    <property type="entry name" value="PLP_StrS"/>
    <property type="match status" value="1"/>
</dbReference>
<organism evidence="6 7">
    <name type="scientific">Pontibacter cellulosilyticus</name>
    <dbReference type="NCBI Taxonomy" id="1720253"/>
    <lineage>
        <taxon>Bacteria</taxon>
        <taxon>Pseudomonadati</taxon>
        <taxon>Bacteroidota</taxon>
        <taxon>Cytophagia</taxon>
        <taxon>Cytophagales</taxon>
        <taxon>Hymenobacteraceae</taxon>
        <taxon>Pontibacter</taxon>
    </lineage>
</organism>
<dbReference type="EMBL" id="JACRVF010000001">
    <property type="protein sequence ID" value="MBC5991602.1"/>
    <property type="molecule type" value="Genomic_DNA"/>
</dbReference>
<proteinExistence type="inferred from homology"/>
<evidence type="ECO:0000256" key="3">
    <source>
        <dbReference type="PIRSR" id="PIRSR000390-1"/>
    </source>
</evidence>
<evidence type="ECO:0000256" key="1">
    <source>
        <dbReference type="ARBA" id="ARBA00022898"/>
    </source>
</evidence>
<reference evidence="6" key="1">
    <citation type="submission" date="2020-08" db="EMBL/GenBank/DDBJ databases">
        <title>Pontibacter sp. SD6 16S ribosomal RNA gene Genome sequencing and assembly.</title>
        <authorList>
            <person name="Kang M."/>
        </authorList>
    </citation>
    <scope>NUCLEOTIDE SEQUENCE</scope>
    <source>
        <strain evidence="6">SD6</strain>
    </source>
</reference>
<dbReference type="RefSeq" id="WP_187065602.1">
    <property type="nucleotide sequence ID" value="NZ_JACRVF010000001.1"/>
</dbReference>
<dbReference type="Gene3D" id="3.40.640.10">
    <property type="entry name" value="Type I PLP-dependent aspartate aminotransferase-like (Major domain)"/>
    <property type="match status" value="1"/>
</dbReference>
<gene>
    <name evidence="6" type="ORF">H8S84_01990</name>
</gene>
<keyword evidence="1 4" id="KW-0663">Pyridoxal phosphate</keyword>
<evidence type="ECO:0000256" key="2">
    <source>
        <dbReference type="ARBA" id="ARBA00037999"/>
    </source>
</evidence>
<keyword evidence="6" id="KW-0032">Aminotransferase</keyword>
<comment type="caution">
    <text evidence="6">The sequence shown here is derived from an EMBL/GenBank/DDBJ whole genome shotgun (WGS) entry which is preliminary data.</text>
</comment>
<keyword evidence="7" id="KW-1185">Reference proteome</keyword>
<dbReference type="PANTHER" id="PTHR30244:SF9">
    <property type="entry name" value="PROTEIN RV3402C"/>
    <property type="match status" value="1"/>
</dbReference>
<dbReference type="InterPro" id="IPR015424">
    <property type="entry name" value="PyrdxlP-dep_Trfase"/>
</dbReference>
<dbReference type="PANTHER" id="PTHR30244">
    <property type="entry name" value="TRANSAMINASE"/>
    <property type="match status" value="1"/>
</dbReference>
<name>A0A923N4J2_9BACT</name>
<sequence length="360" mass="40671">MINVTKTFLPPIEEYQEYVSSIFQRAWLTNNGPLLNELELKLKAYLNVPHLLFLSNGTVAIQIAIKALELKGEIITTPFSYVATTSSIVWEQCKPIFVDIDPFTFNIDPYKIEAAITPSTTAILATHVFGNPCAIDEIQNVANKNGLKVIYDAAHCFGTIYKGKSIFTYGDISTTSFHATKLFHTSEGGAVFTMQPALLKKMALLRNFGHITPTSFDGVGINAKNSEFHAAMGLCVLKYADILRSRRKEQWNNYLNLLSGLKVQFLTITNGTEEYNGSYFPIVFETEEQLLKSVEALNLQYVYPRRYFYPSLNTLNYVASNECHESEKIAKTILCLPLFHDLSYVEQEMIARILLRVQNN</sequence>
<dbReference type="Pfam" id="PF01041">
    <property type="entry name" value="DegT_DnrJ_EryC1"/>
    <property type="match status" value="1"/>
</dbReference>
<keyword evidence="6" id="KW-0808">Transferase</keyword>
<dbReference type="GO" id="GO:0030170">
    <property type="term" value="F:pyridoxal phosphate binding"/>
    <property type="evidence" value="ECO:0007669"/>
    <property type="project" value="TreeGrafter"/>
</dbReference>
<dbReference type="InterPro" id="IPR000653">
    <property type="entry name" value="DegT/StrS_aminotransferase"/>
</dbReference>